<protein>
    <recommendedName>
        <fullName evidence="7">Rhodopsin domain-containing protein</fullName>
    </recommendedName>
</protein>
<dbReference type="RefSeq" id="XP_062641164.1">
    <property type="nucleotide sequence ID" value="XM_062782647.1"/>
</dbReference>
<comment type="subcellular location">
    <subcellularLocation>
        <location evidence="1">Membrane</location>
        <topology evidence="1">Multi-pass membrane protein</topology>
    </subcellularLocation>
</comment>
<reference evidence="8" key="2">
    <citation type="submission" date="2023-05" db="EMBL/GenBank/DDBJ databases">
        <authorList>
            <consortium name="Lawrence Berkeley National Laboratory"/>
            <person name="Steindorff A."/>
            <person name="Hensen N."/>
            <person name="Bonometti L."/>
            <person name="Westerberg I."/>
            <person name="Brannstrom I.O."/>
            <person name="Guillou S."/>
            <person name="Cros-Aarteil S."/>
            <person name="Calhoun S."/>
            <person name="Haridas S."/>
            <person name="Kuo A."/>
            <person name="Mondo S."/>
            <person name="Pangilinan J."/>
            <person name="Riley R."/>
            <person name="Labutti K."/>
            <person name="Andreopoulos B."/>
            <person name="Lipzen A."/>
            <person name="Chen C."/>
            <person name="Yanf M."/>
            <person name="Daum C."/>
            <person name="Ng V."/>
            <person name="Clum A."/>
            <person name="Ohm R."/>
            <person name="Martin F."/>
            <person name="Silar P."/>
            <person name="Natvig D."/>
            <person name="Lalanne C."/>
            <person name="Gautier V."/>
            <person name="Ament-Velasquez S.L."/>
            <person name="Kruys A."/>
            <person name="Hutchinson M.I."/>
            <person name="Powell A.J."/>
            <person name="Barry K."/>
            <person name="Miller A.N."/>
            <person name="Grigoriev I.V."/>
            <person name="Debuchy R."/>
            <person name="Gladieux P."/>
            <person name="Thoren M.H."/>
            <person name="Johannesson H."/>
        </authorList>
    </citation>
    <scope>NUCLEOTIDE SEQUENCE</scope>
    <source>
        <strain evidence="8">CBS 141.50</strain>
    </source>
</reference>
<keyword evidence="4 6" id="KW-0472">Membrane</keyword>
<proteinExistence type="inferred from homology"/>
<feature type="transmembrane region" description="Helical" evidence="6">
    <location>
        <begin position="212"/>
        <end position="232"/>
    </location>
</feature>
<name>A0AAN6VAB4_9PEZI</name>
<dbReference type="PANTHER" id="PTHR33048">
    <property type="entry name" value="PTH11-LIKE INTEGRAL MEMBRANE PROTEIN (AFU_ORTHOLOGUE AFUA_5G11245)"/>
    <property type="match status" value="1"/>
</dbReference>
<evidence type="ECO:0000259" key="7">
    <source>
        <dbReference type="Pfam" id="PF20684"/>
    </source>
</evidence>
<keyword evidence="9" id="KW-1185">Reference proteome</keyword>
<feature type="transmembrane region" description="Helical" evidence="6">
    <location>
        <begin position="96"/>
        <end position="115"/>
    </location>
</feature>
<dbReference type="Pfam" id="PF20684">
    <property type="entry name" value="Fung_rhodopsin"/>
    <property type="match status" value="1"/>
</dbReference>
<evidence type="ECO:0000256" key="6">
    <source>
        <dbReference type="SAM" id="Phobius"/>
    </source>
</evidence>
<dbReference type="InterPro" id="IPR052337">
    <property type="entry name" value="SAT4-like"/>
</dbReference>
<dbReference type="EMBL" id="MU853555">
    <property type="protein sequence ID" value="KAK4147793.1"/>
    <property type="molecule type" value="Genomic_DNA"/>
</dbReference>
<gene>
    <name evidence="8" type="ORF">C8A04DRAFT_33899</name>
</gene>
<comment type="caution">
    <text evidence="8">The sequence shown here is derived from an EMBL/GenBank/DDBJ whole genome shotgun (WGS) entry which is preliminary data.</text>
</comment>
<evidence type="ECO:0000256" key="5">
    <source>
        <dbReference type="ARBA" id="ARBA00038359"/>
    </source>
</evidence>
<evidence type="ECO:0000256" key="2">
    <source>
        <dbReference type="ARBA" id="ARBA00022692"/>
    </source>
</evidence>
<evidence type="ECO:0000256" key="3">
    <source>
        <dbReference type="ARBA" id="ARBA00022989"/>
    </source>
</evidence>
<feature type="transmembrane region" description="Helical" evidence="6">
    <location>
        <begin position="136"/>
        <end position="164"/>
    </location>
</feature>
<evidence type="ECO:0000313" key="9">
    <source>
        <dbReference type="Proteomes" id="UP001302676"/>
    </source>
</evidence>
<evidence type="ECO:0000256" key="1">
    <source>
        <dbReference type="ARBA" id="ARBA00004141"/>
    </source>
</evidence>
<evidence type="ECO:0000313" key="8">
    <source>
        <dbReference type="EMBL" id="KAK4147793.1"/>
    </source>
</evidence>
<accession>A0AAN6VAB4</accession>
<evidence type="ECO:0000256" key="4">
    <source>
        <dbReference type="ARBA" id="ARBA00023136"/>
    </source>
</evidence>
<dbReference type="PANTHER" id="PTHR33048:SF47">
    <property type="entry name" value="INTEGRAL MEMBRANE PROTEIN-RELATED"/>
    <property type="match status" value="1"/>
</dbReference>
<feature type="domain" description="Rhodopsin" evidence="7">
    <location>
        <begin position="37"/>
        <end position="246"/>
    </location>
</feature>
<dbReference type="Proteomes" id="UP001302676">
    <property type="component" value="Unassembled WGS sequence"/>
</dbReference>
<feature type="transmembrane region" description="Helical" evidence="6">
    <location>
        <begin position="53"/>
        <end position="76"/>
    </location>
</feature>
<sequence>MPAVLIPEHAGSVESKQSLVIVISATFLALSTLAVLLRIYTRIYILELPGSDDWLVVVALFLALGTSIEAVLELHWGMGLHVWLVTEEMVRQQMRALYASVLNYNLASNVVKMSFLLQYRRIFASSSPTADRVCRWLFSFVLFWAVLQAVLLGICCIPITAFVPSMTGKCLDTLPVWYFSSVLNIAIDFLIFAVPLPCVYGMTMHSNQKMMIFSVFCLGFFTCIISVIRLSYLPKATNQDDPSWNKYVEFRAASPP</sequence>
<organism evidence="8 9">
    <name type="scientific">Dichotomopilus funicola</name>
    <dbReference type="NCBI Taxonomy" id="1934379"/>
    <lineage>
        <taxon>Eukaryota</taxon>
        <taxon>Fungi</taxon>
        <taxon>Dikarya</taxon>
        <taxon>Ascomycota</taxon>
        <taxon>Pezizomycotina</taxon>
        <taxon>Sordariomycetes</taxon>
        <taxon>Sordariomycetidae</taxon>
        <taxon>Sordariales</taxon>
        <taxon>Chaetomiaceae</taxon>
        <taxon>Dichotomopilus</taxon>
    </lineage>
</organism>
<reference evidence="8" key="1">
    <citation type="journal article" date="2023" name="Mol. Phylogenet. Evol.">
        <title>Genome-scale phylogeny and comparative genomics of the fungal order Sordariales.</title>
        <authorList>
            <person name="Hensen N."/>
            <person name="Bonometti L."/>
            <person name="Westerberg I."/>
            <person name="Brannstrom I.O."/>
            <person name="Guillou S."/>
            <person name="Cros-Aarteil S."/>
            <person name="Calhoun S."/>
            <person name="Haridas S."/>
            <person name="Kuo A."/>
            <person name="Mondo S."/>
            <person name="Pangilinan J."/>
            <person name="Riley R."/>
            <person name="LaButti K."/>
            <person name="Andreopoulos B."/>
            <person name="Lipzen A."/>
            <person name="Chen C."/>
            <person name="Yan M."/>
            <person name="Daum C."/>
            <person name="Ng V."/>
            <person name="Clum A."/>
            <person name="Steindorff A."/>
            <person name="Ohm R.A."/>
            <person name="Martin F."/>
            <person name="Silar P."/>
            <person name="Natvig D.O."/>
            <person name="Lalanne C."/>
            <person name="Gautier V."/>
            <person name="Ament-Velasquez S.L."/>
            <person name="Kruys A."/>
            <person name="Hutchinson M.I."/>
            <person name="Powell A.J."/>
            <person name="Barry K."/>
            <person name="Miller A.N."/>
            <person name="Grigoriev I.V."/>
            <person name="Debuchy R."/>
            <person name="Gladieux P."/>
            <person name="Hiltunen Thoren M."/>
            <person name="Johannesson H."/>
        </authorList>
    </citation>
    <scope>NUCLEOTIDE SEQUENCE</scope>
    <source>
        <strain evidence="8">CBS 141.50</strain>
    </source>
</reference>
<feature type="transmembrane region" description="Helical" evidence="6">
    <location>
        <begin position="176"/>
        <end position="200"/>
    </location>
</feature>
<dbReference type="GO" id="GO:0016020">
    <property type="term" value="C:membrane"/>
    <property type="evidence" value="ECO:0007669"/>
    <property type="project" value="UniProtKB-SubCell"/>
</dbReference>
<dbReference type="AlphaFoldDB" id="A0AAN6VAB4"/>
<keyword evidence="3 6" id="KW-1133">Transmembrane helix</keyword>
<dbReference type="InterPro" id="IPR049326">
    <property type="entry name" value="Rhodopsin_dom_fungi"/>
</dbReference>
<keyword evidence="2 6" id="KW-0812">Transmembrane</keyword>
<feature type="transmembrane region" description="Helical" evidence="6">
    <location>
        <begin position="20"/>
        <end position="41"/>
    </location>
</feature>
<comment type="similarity">
    <text evidence="5">Belongs to the SAT4 family.</text>
</comment>
<dbReference type="GeneID" id="87819260"/>